<accession>A0A0L8FJM7</accession>
<gene>
    <name evidence="1" type="ORF">OCBIM_22017196mg</name>
</gene>
<sequence length="157" mass="18021">MGAGSKVYESFMNTGSPSTWNVDKCNDNFCPNFFRHPILDFWKQLPIDEVKLVIYKNQTAVVTMVFNGRKTNLSSWFSHANLKSSPWDDLSSVAPQYFLINGRATRRFYIANDNGCDRDSGWLILNEGPFQCPHDVTKHYPAIRYSNTTSQVVWRNG</sequence>
<dbReference type="AlphaFoldDB" id="A0A0L8FJM7"/>
<proteinExistence type="predicted"/>
<reference evidence="1" key="1">
    <citation type="submission" date="2015-07" db="EMBL/GenBank/DDBJ databases">
        <title>MeaNS - Measles Nucleotide Surveillance Program.</title>
        <authorList>
            <person name="Tran T."/>
            <person name="Druce J."/>
        </authorList>
    </citation>
    <scope>NUCLEOTIDE SEQUENCE</scope>
    <source>
        <strain evidence="1">UCB-OBI-ISO-001</strain>
        <tissue evidence="1">Gonad</tissue>
    </source>
</reference>
<dbReference type="OrthoDB" id="6161304at2759"/>
<organism evidence="1">
    <name type="scientific">Octopus bimaculoides</name>
    <name type="common">California two-spotted octopus</name>
    <dbReference type="NCBI Taxonomy" id="37653"/>
    <lineage>
        <taxon>Eukaryota</taxon>
        <taxon>Metazoa</taxon>
        <taxon>Spiralia</taxon>
        <taxon>Lophotrochozoa</taxon>
        <taxon>Mollusca</taxon>
        <taxon>Cephalopoda</taxon>
        <taxon>Coleoidea</taxon>
        <taxon>Octopodiformes</taxon>
        <taxon>Octopoda</taxon>
        <taxon>Incirrata</taxon>
        <taxon>Octopodidae</taxon>
        <taxon>Octopus</taxon>
    </lineage>
</organism>
<evidence type="ECO:0000313" key="1">
    <source>
        <dbReference type="EMBL" id="KOF64514.1"/>
    </source>
</evidence>
<dbReference type="EMBL" id="KQ430195">
    <property type="protein sequence ID" value="KOF64514.1"/>
    <property type="molecule type" value="Genomic_DNA"/>
</dbReference>
<name>A0A0L8FJM7_OCTBM</name>
<protein>
    <submittedName>
        <fullName evidence="1">Uncharacterized protein</fullName>
    </submittedName>
</protein>